<evidence type="ECO:0000313" key="3">
    <source>
        <dbReference type="EMBL" id="CAF4515662.1"/>
    </source>
</evidence>
<dbReference type="EMBL" id="CAJOBH010051750">
    <property type="protein sequence ID" value="CAF4382480.1"/>
    <property type="molecule type" value="Genomic_DNA"/>
</dbReference>
<accession>A0A8S2XGD2</accession>
<evidence type="ECO:0000313" key="2">
    <source>
        <dbReference type="EMBL" id="CAF4493548.1"/>
    </source>
</evidence>
<dbReference type="Proteomes" id="UP000681967">
    <property type="component" value="Unassembled WGS sequence"/>
</dbReference>
<evidence type="ECO:0000313" key="4">
    <source>
        <dbReference type="Proteomes" id="UP000676336"/>
    </source>
</evidence>
<dbReference type="Proteomes" id="UP000676336">
    <property type="component" value="Unassembled WGS sequence"/>
</dbReference>
<dbReference type="AlphaFoldDB" id="A0A8S2XGD2"/>
<gene>
    <name evidence="1" type="ORF">BYL167_LOCUS30797</name>
    <name evidence="3" type="ORF">GIL414_LOCUS35379</name>
    <name evidence="2" type="ORF">SMN809_LOCUS34586</name>
</gene>
<feature type="non-terminal residue" evidence="2">
    <location>
        <position position="1"/>
    </location>
</feature>
<sequence length="61" mass="7038">QTFNFLWDTNDNDTELQLECFAKTSFTSDWCKSITGFHVHPRLPNVLVTRISGEAAKYIET</sequence>
<evidence type="ECO:0000313" key="1">
    <source>
        <dbReference type="EMBL" id="CAF4382480.1"/>
    </source>
</evidence>
<reference evidence="2" key="1">
    <citation type="submission" date="2021-02" db="EMBL/GenBank/DDBJ databases">
        <authorList>
            <person name="Nowell W R."/>
        </authorList>
    </citation>
    <scope>NUCLEOTIDE SEQUENCE</scope>
</reference>
<name>A0A8S2XGD2_9BILA</name>
<comment type="caution">
    <text evidence="2">The sequence shown here is derived from an EMBL/GenBank/DDBJ whole genome shotgun (WGS) entry which is preliminary data.</text>
</comment>
<protein>
    <submittedName>
        <fullName evidence="2">Uncharacterized protein</fullName>
    </submittedName>
</protein>
<dbReference type="Proteomes" id="UP000681720">
    <property type="component" value="Unassembled WGS sequence"/>
</dbReference>
<proteinExistence type="predicted"/>
<feature type="non-terminal residue" evidence="2">
    <location>
        <position position="61"/>
    </location>
</feature>
<dbReference type="EMBL" id="CAJOBI010079836">
    <property type="protein sequence ID" value="CAF4493548.1"/>
    <property type="molecule type" value="Genomic_DNA"/>
</dbReference>
<organism evidence="2 4">
    <name type="scientific">Rotaria magnacalcarata</name>
    <dbReference type="NCBI Taxonomy" id="392030"/>
    <lineage>
        <taxon>Eukaryota</taxon>
        <taxon>Metazoa</taxon>
        <taxon>Spiralia</taxon>
        <taxon>Gnathifera</taxon>
        <taxon>Rotifera</taxon>
        <taxon>Eurotatoria</taxon>
        <taxon>Bdelloidea</taxon>
        <taxon>Philodinida</taxon>
        <taxon>Philodinidae</taxon>
        <taxon>Rotaria</taxon>
    </lineage>
</organism>
<dbReference type="EMBL" id="CAJOBJ010084630">
    <property type="protein sequence ID" value="CAF4515662.1"/>
    <property type="molecule type" value="Genomic_DNA"/>
</dbReference>